<gene>
    <name evidence="2" type="ORF">GCK72_013494</name>
</gene>
<protein>
    <recommendedName>
        <fullName evidence="4">G-protein coupled receptors family 1 profile domain-containing protein</fullName>
    </recommendedName>
</protein>
<dbReference type="KEGG" id="crq:GCK72_013494"/>
<sequence>MTMSSVLTSTVVSLLEDNSDMDFFDPETTTRRSTSRTYPLCTEFFCDVYFTPKKIISLAMMLGRVAIALLIMLLGLKMEKDYMRSITNTIFIPIAVSELFTIYIEIAFFQYMFSQSPSQSEDFAAAYIDWTPEFVKIINDYVSINMVVLFPLLLYCGRIATLPGDRINAFPTNMICLIMQVVPFFVCILNYVARLNGAVVLKILAATSRIVTIICFLAIFIQIFISVITVMRELPDEAATSVDMQIRDARSRLAWTLAYILIPFLSLIPFVIEAIYYIFQIVPEPNSAGKIIQVICDILVIMVEFYRPTWMVLITMIFLPPYRRAVPLLFCCCSCCPKVNVEPLPRKENESSLMYRYADL</sequence>
<dbReference type="EMBL" id="WUAV01000004">
    <property type="protein sequence ID" value="KAF1757039.1"/>
    <property type="molecule type" value="Genomic_DNA"/>
</dbReference>
<evidence type="ECO:0008006" key="4">
    <source>
        <dbReference type="Google" id="ProtNLM"/>
    </source>
</evidence>
<keyword evidence="1" id="KW-1133">Transmembrane helix</keyword>
<evidence type="ECO:0000313" key="3">
    <source>
        <dbReference type="Proteomes" id="UP000483820"/>
    </source>
</evidence>
<proteinExistence type="predicted"/>
<comment type="caution">
    <text evidence="2">The sequence shown here is derived from an EMBL/GenBank/DDBJ whole genome shotgun (WGS) entry which is preliminary data.</text>
</comment>
<keyword evidence="1" id="KW-0472">Membrane</keyword>
<dbReference type="CTD" id="9799550"/>
<dbReference type="RefSeq" id="XP_003101435.2">
    <property type="nucleotide sequence ID" value="XM_003101387.2"/>
</dbReference>
<name>A0A6A5GRD8_CAERE</name>
<feature type="transmembrane region" description="Helical" evidence="1">
    <location>
        <begin position="55"/>
        <end position="76"/>
    </location>
</feature>
<organism evidence="2 3">
    <name type="scientific">Caenorhabditis remanei</name>
    <name type="common">Caenorhabditis vulgaris</name>
    <dbReference type="NCBI Taxonomy" id="31234"/>
    <lineage>
        <taxon>Eukaryota</taxon>
        <taxon>Metazoa</taxon>
        <taxon>Ecdysozoa</taxon>
        <taxon>Nematoda</taxon>
        <taxon>Chromadorea</taxon>
        <taxon>Rhabditida</taxon>
        <taxon>Rhabditina</taxon>
        <taxon>Rhabditomorpha</taxon>
        <taxon>Rhabditoidea</taxon>
        <taxon>Rhabditidae</taxon>
        <taxon>Peloderinae</taxon>
        <taxon>Caenorhabditis</taxon>
    </lineage>
</organism>
<dbReference type="GeneID" id="9799550"/>
<feature type="transmembrane region" description="Helical" evidence="1">
    <location>
        <begin position="291"/>
        <end position="319"/>
    </location>
</feature>
<feature type="transmembrane region" description="Helical" evidence="1">
    <location>
        <begin position="174"/>
        <end position="193"/>
    </location>
</feature>
<evidence type="ECO:0000313" key="2">
    <source>
        <dbReference type="EMBL" id="KAF1757039.1"/>
    </source>
</evidence>
<keyword evidence="1" id="KW-0812">Transmembrane</keyword>
<feature type="transmembrane region" description="Helical" evidence="1">
    <location>
        <begin position="88"/>
        <end position="113"/>
    </location>
</feature>
<evidence type="ECO:0000256" key="1">
    <source>
        <dbReference type="SAM" id="Phobius"/>
    </source>
</evidence>
<feature type="transmembrane region" description="Helical" evidence="1">
    <location>
        <begin position="199"/>
        <end position="225"/>
    </location>
</feature>
<reference evidence="2 3" key="1">
    <citation type="submission" date="2019-12" db="EMBL/GenBank/DDBJ databases">
        <title>Chromosome-level assembly of the Caenorhabditis remanei genome.</title>
        <authorList>
            <person name="Teterina A.A."/>
            <person name="Willis J.H."/>
            <person name="Phillips P.C."/>
        </authorList>
    </citation>
    <scope>NUCLEOTIDE SEQUENCE [LARGE SCALE GENOMIC DNA]</scope>
    <source>
        <strain evidence="2 3">PX506</strain>
        <tissue evidence="2">Whole organism</tissue>
    </source>
</reference>
<feature type="transmembrane region" description="Helical" evidence="1">
    <location>
        <begin position="141"/>
        <end position="162"/>
    </location>
</feature>
<accession>A0A6A5GRD8</accession>
<dbReference type="Proteomes" id="UP000483820">
    <property type="component" value="Chromosome IV"/>
</dbReference>
<dbReference type="AlphaFoldDB" id="A0A6A5GRD8"/>
<feature type="transmembrane region" description="Helical" evidence="1">
    <location>
        <begin position="253"/>
        <end position="279"/>
    </location>
</feature>